<protein>
    <submittedName>
        <fullName evidence="1">Uncharacterized protein</fullName>
    </submittedName>
</protein>
<name>A0A0M9WIV8_9EURO</name>
<proteinExistence type="predicted"/>
<evidence type="ECO:0000313" key="1">
    <source>
        <dbReference type="EMBL" id="KOS46533.1"/>
    </source>
</evidence>
<dbReference type="EMBL" id="LHQQ01000028">
    <property type="protein sequence ID" value="KOS46533.1"/>
    <property type="molecule type" value="Genomic_DNA"/>
</dbReference>
<organism evidence="1 2">
    <name type="scientific">Penicillium nordicum</name>
    <dbReference type="NCBI Taxonomy" id="229535"/>
    <lineage>
        <taxon>Eukaryota</taxon>
        <taxon>Fungi</taxon>
        <taxon>Dikarya</taxon>
        <taxon>Ascomycota</taxon>
        <taxon>Pezizomycotina</taxon>
        <taxon>Eurotiomycetes</taxon>
        <taxon>Eurotiomycetidae</taxon>
        <taxon>Eurotiales</taxon>
        <taxon>Aspergillaceae</taxon>
        <taxon>Penicillium</taxon>
    </lineage>
</organism>
<comment type="caution">
    <text evidence="1">The sequence shown here is derived from an EMBL/GenBank/DDBJ whole genome shotgun (WGS) entry which is preliminary data.</text>
</comment>
<gene>
    <name evidence="1" type="ORF">ACN38_g2574</name>
</gene>
<reference evidence="1 2" key="1">
    <citation type="submission" date="2015-08" db="EMBL/GenBank/DDBJ databases">
        <title>Genome sequencing of Penicillium nordicum.</title>
        <authorList>
            <person name="Nguyen H.D."/>
            <person name="Seifert K.A."/>
        </authorList>
    </citation>
    <scope>NUCLEOTIDE SEQUENCE [LARGE SCALE GENOMIC DNA]</scope>
    <source>
        <strain evidence="1 2">DAOMC 185683</strain>
    </source>
</reference>
<keyword evidence="2" id="KW-1185">Reference proteome</keyword>
<dbReference type="AlphaFoldDB" id="A0A0M9WIV8"/>
<evidence type="ECO:0000313" key="2">
    <source>
        <dbReference type="Proteomes" id="UP000037696"/>
    </source>
</evidence>
<accession>A0A0M9WIV8</accession>
<dbReference type="Proteomes" id="UP000037696">
    <property type="component" value="Unassembled WGS sequence"/>
</dbReference>
<sequence length="104" mass="11841">MPEVKYPRRKKRFTRNANSRQFFPFYLDEFVFSRLFHRQLSSSPVIPPIPPISPFSSFSPPQIAPASTRLGPRILFLGLHGNFPSSCIFPPQTNPSLHQTDGTP</sequence>